<dbReference type="InterPro" id="IPR001594">
    <property type="entry name" value="Palmitoyltrfase_DHHC"/>
</dbReference>
<comment type="catalytic activity">
    <reaction evidence="7">
        <text>L-cysteinyl-[protein] + hexadecanoyl-CoA = S-hexadecanoyl-L-cysteinyl-[protein] + CoA</text>
        <dbReference type="Rhea" id="RHEA:36683"/>
        <dbReference type="Rhea" id="RHEA-COMP:10131"/>
        <dbReference type="Rhea" id="RHEA-COMP:11032"/>
        <dbReference type="ChEBI" id="CHEBI:29950"/>
        <dbReference type="ChEBI" id="CHEBI:57287"/>
        <dbReference type="ChEBI" id="CHEBI:57379"/>
        <dbReference type="ChEBI" id="CHEBI:74151"/>
        <dbReference type="EC" id="2.3.1.225"/>
    </reaction>
</comment>
<dbReference type="RefSeq" id="XP_007952948.1">
    <property type="nucleotide sequence ID" value="XM_007954757.1"/>
</dbReference>
<evidence type="ECO:0000256" key="3">
    <source>
        <dbReference type="ARBA" id="ARBA00022692"/>
    </source>
</evidence>
<feature type="transmembrane region" description="Helical" evidence="7">
    <location>
        <begin position="76"/>
        <end position="96"/>
    </location>
</feature>
<dbReference type="Pfam" id="PF01529">
    <property type="entry name" value="DHHC"/>
    <property type="match status" value="1"/>
</dbReference>
<feature type="transmembrane region" description="Helical" evidence="7">
    <location>
        <begin position="163"/>
        <end position="187"/>
    </location>
</feature>
<accession>A0A8B7AYD4</accession>
<evidence type="ECO:0000256" key="4">
    <source>
        <dbReference type="ARBA" id="ARBA00022989"/>
    </source>
</evidence>
<feature type="transmembrane region" description="Helical" evidence="7">
    <location>
        <begin position="207"/>
        <end position="226"/>
    </location>
</feature>
<feature type="transmembrane region" description="Helical" evidence="7">
    <location>
        <begin position="39"/>
        <end position="64"/>
    </location>
</feature>
<dbReference type="GO" id="GO:0016020">
    <property type="term" value="C:membrane"/>
    <property type="evidence" value="ECO:0007669"/>
    <property type="project" value="UniProtKB-SubCell"/>
</dbReference>
<dbReference type="AlphaFoldDB" id="A0A8B7AYD4"/>
<dbReference type="PROSITE" id="PS50216">
    <property type="entry name" value="DHHC"/>
    <property type="match status" value="1"/>
</dbReference>
<evidence type="ECO:0000256" key="2">
    <source>
        <dbReference type="ARBA" id="ARBA00022679"/>
    </source>
</evidence>
<dbReference type="Proteomes" id="UP000694850">
    <property type="component" value="Unplaced"/>
</dbReference>
<feature type="domain" description="Palmitoyltransferase DHHC" evidence="8">
    <location>
        <begin position="120"/>
        <end position="243"/>
    </location>
</feature>
<comment type="domain">
    <text evidence="7">The DHHC domain is required for palmitoyltransferase activity.</text>
</comment>
<keyword evidence="4 7" id="KW-1133">Transmembrane helix</keyword>
<dbReference type="GeneID" id="103208994"/>
<comment type="similarity">
    <text evidence="7">Belongs to the DHHC palmitoyltransferase family.</text>
</comment>
<proteinExistence type="inferred from homology"/>
<evidence type="ECO:0000256" key="7">
    <source>
        <dbReference type="RuleBase" id="RU079119"/>
    </source>
</evidence>
<reference evidence="10" key="1">
    <citation type="submission" date="2025-08" db="UniProtKB">
        <authorList>
            <consortium name="RefSeq"/>
        </authorList>
    </citation>
    <scope>IDENTIFICATION</scope>
</reference>
<keyword evidence="6 7" id="KW-0012">Acyltransferase</keyword>
<comment type="subcellular location">
    <subcellularLocation>
        <location evidence="1">Membrane</location>
        <topology evidence="1">Multi-pass membrane protein</topology>
    </subcellularLocation>
</comment>
<sequence length="289" mass="32163">MPPSVPAHRPLERIPEFAPRPALLLGPPRPPPARRCRRPWFVCDALGIVCATSTWGLVLGAAGTLLSELLIPSRDVVYAAANGALFYLLAFLGLAAHARTMFTDPGSVPLDNTSRACASRCPRCGSARPPRAHHCTVCGRCIRKMDHHCPWVNNCVGEDNQKYFVLFTLYLALASLHVLLLLAVPAWRSYARGEWDTTSTVSPRGSVIFLFLVSLKGFIFTSVMFTTQMRAICTDQTRIEVLQRARARWEKGSRGRNLKAVFGHRISLAWINPFASEEHQKLDEHHNVV</sequence>
<gene>
    <name evidence="10" type="primary">LOC103208994</name>
</gene>
<dbReference type="OrthoDB" id="331948at2759"/>
<evidence type="ECO:0000256" key="5">
    <source>
        <dbReference type="ARBA" id="ARBA00023136"/>
    </source>
</evidence>
<dbReference type="PANTHER" id="PTHR12246">
    <property type="entry name" value="PALMITOYLTRANSFERASE ZDHHC16"/>
    <property type="match status" value="1"/>
</dbReference>
<keyword evidence="2 7" id="KW-0808">Transferase</keyword>
<evidence type="ECO:0000259" key="8">
    <source>
        <dbReference type="Pfam" id="PF01529"/>
    </source>
</evidence>
<dbReference type="EC" id="2.3.1.225" evidence="7"/>
<evidence type="ECO:0000313" key="10">
    <source>
        <dbReference type="RefSeq" id="XP_007952948.1"/>
    </source>
</evidence>
<dbReference type="GO" id="GO:0019706">
    <property type="term" value="F:protein-cysteine S-palmitoyltransferase activity"/>
    <property type="evidence" value="ECO:0007669"/>
    <property type="project" value="UniProtKB-EC"/>
</dbReference>
<organism evidence="9 10">
    <name type="scientific">Orycteropus afer afer</name>
    <dbReference type="NCBI Taxonomy" id="1230840"/>
    <lineage>
        <taxon>Eukaryota</taxon>
        <taxon>Metazoa</taxon>
        <taxon>Chordata</taxon>
        <taxon>Craniata</taxon>
        <taxon>Vertebrata</taxon>
        <taxon>Euteleostomi</taxon>
        <taxon>Mammalia</taxon>
        <taxon>Eutheria</taxon>
        <taxon>Afrotheria</taxon>
        <taxon>Tubulidentata</taxon>
        <taxon>Orycteropodidae</taxon>
        <taxon>Orycteropus</taxon>
    </lineage>
</organism>
<evidence type="ECO:0000313" key="9">
    <source>
        <dbReference type="Proteomes" id="UP000694850"/>
    </source>
</evidence>
<keyword evidence="3 7" id="KW-0812">Transmembrane</keyword>
<keyword evidence="5 7" id="KW-0472">Membrane</keyword>
<evidence type="ECO:0000256" key="6">
    <source>
        <dbReference type="ARBA" id="ARBA00023315"/>
    </source>
</evidence>
<evidence type="ECO:0000256" key="1">
    <source>
        <dbReference type="ARBA" id="ARBA00004141"/>
    </source>
</evidence>
<protein>
    <recommendedName>
        <fullName evidence="7">Palmitoyltransferase</fullName>
        <ecNumber evidence="7">2.3.1.225</ecNumber>
    </recommendedName>
</protein>
<dbReference type="InterPro" id="IPR039859">
    <property type="entry name" value="PFA4/ZDH16/20/ERF2-like"/>
</dbReference>
<keyword evidence="9" id="KW-1185">Reference proteome</keyword>
<name>A0A8B7AYD4_ORYAF</name>